<evidence type="ECO:0000256" key="1">
    <source>
        <dbReference type="ARBA" id="ARBA00022574"/>
    </source>
</evidence>
<dbReference type="InterPro" id="IPR001680">
    <property type="entry name" value="WD40_rpt"/>
</dbReference>
<feature type="repeat" description="WD" evidence="3">
    <location>
        <begin position="806"/>
        <end position="849"/>
    </location>
</feature>
<dbReference type="PROSITE" id="PS00678">
    <property type="entry name" value="WD_REPEATS_1"/>
    <property type="match status" value="12"/>
</dbReference>
<dbReference type="PROSITE" id="PS50082">
    <property type="entry name" value="WD_REPEATS_2"/>
    <property type="match status" value="13"/>
</dbReference>
<dbReference type="CDD" id="cd00200">
    <property type="entry name" value="WD40"/>
    <property type="match status" value="2"/>
</dbReference>
<feature type="repeat" description="WD" evidence="3">
    <location>
        <begin position="1121"/>
        <end position="1164"/>
    </location>
</feature>
<feature type="repeat" description="WD" evidence="3">
    <location>
        <begin position="986"/>
        <end position="1029"/>
    </location>
</feature>
<feature type="repeat" description="WD" evidence="3">
    <location>
        <begin position="941"/>
        <end position="984"/>
    </location>
</feature>
<dbReference type="Proteomes" id="UP001596066">
    <property type="component" value="Unassembled WGS sequence"/>
</dbReference>
<accession>A0ABW0VHN4</accession>
<dbReference type="EMBL" id="JBHSOC010000068">
    <property type="protein sequence ID" value="MFC5645375.1"/>
    <property type="molecule type" value="Genomic_DNA"/>
</dbReference>
<dbReference type="InterPro" id="IPR020472">
    <property type="entry name" value="WD40_PAC1"/>
</dbReference>
<gene>
    <name evidence="5" type="ORF">ACFPZF_29000</name>
</gene>
<feature type="repeat" description="WD" evidence="3">
    <location>
        <begin position="1256"/>
        <end position="1299"/>
    </location>
</feature>
<evidence type="ECO:0000313" key="6">
    <source>
        <dbReference type="Proteomes" id="UP001596066"/>
    </source>
</evidence>
<dbReference type="SUPFAM" id="SSF52540">
    <property type="entry name" value="P-loop containing nucleoside triphosphate hydrolases"/>
    <property type="match status" value="1"/>
</dbReference>
<evidence type="ECO:0000256" key="2">
    <source>
        <dbReference type="ARBA" id="ARBA00022737"/>
    </source>
</evidence>
<dbReference type="Pfam" id="PF00656">
    <property type="entry name" value="Peptidase_C14"/>
    <property type="match status" value="1"/>
</dbReference>
<dbReference type="PANTHER" id="PTHR22847">
    <property type="entry name" value="WD40 REPEAT PROTEIN"/>
    <property type="match status" value="1"/>
</dbReference>
<dbReference type="InterPro" id="IPR027417">
    <property type="entry name" value="P-loop_NTPase"/>
</dbReference>
<name>A0ABW0VHN4_9ACTN</name>
<evidence type="ECO:0000313" key="5">
    <source>
        <dbReference type="EMBL" id="MFC5645375.1"/>
    </source>
</evidence>
<dbReference type="InterPro" id="IPR015943">
    <property type="entry name" value="WD40/YVTN_repeat-like_dom_sf"/>
</dbReference>
<feature type="repeat" description="WD" evidence="3">
    <location>
        <begin position="1076"/>
        <end position="1119"/>
    </location>
</feature>
<dbReference type="RefSeq" id="WP_346148477.1">
    <property type="nucleotide sequence ID" value="NZ_BAAAUA010000049.1"/>
</dbReference>
<protein>
    <submittedName>
        <fullName evidence="5">WD40 repeat domain-containing protein</fullName>
    </submittedName>
</protein>
<evidence type="ECO:0000259" key="4">
    <source>
        <dbReference type="Pfam" id="PF00656"/>
    </source>
</evidence>
<dbReference type="InterPro" id="IPR011600">
    <property type="entry name" value="Pept_C14_caspase"/>
</dbReference>
<dbReference type="Pfam" id="PF00400">
    <property type="entry name" value="WD40"/>
    <property type="match status" value="13"/>
</dbReference>
<feature type="repeat" description="WD" evidence="3">
    <location>
        <begin position="1166"/>
        <end position="1209"/>
    </location>
</feature>
<keyword evidence="1 3" id="KW-0853">WD repeat</keyword>
<feature type="repeat" description="WD" evidence="3">
    <location>
        <begin position="896"/>
        <end position="939"/>
    </location>
</feature>
<dbReference type="InterPro" id="IPR019775">
    <property type="entry name" value="WD40_repeat_CS"/>
</dbReference>
<feature type="repeat" description="WD" evidence="3">
    <location>
        <begin position="1031"/>
        <end position="1074"/>
    </location>
</feature>
<feature type="domain" description="Peptidase C14 caspase" evidence="4">
    <location>
        <begin position="30"/>
        <end position="187"/>
    </location>
</feature>
<dbReference type="SUPFAM" id="SSF52129">
    <property type="entry name" value="Caspase-like"/>
    <property type="match status" value="1"/>
</dbReference>
<feature type="repeat" description="WD" evidence="3">
    <location>
        <begin position="1346"/>
        <end position="1389"/>
    </location>
</feature>
<feature type="repeat" description="WD" evidence="3">
    <location>
        <begin position="1211"/>
        <end position="1254"/>
    </location>
</feature>
<comment type="caution">
    <text evidence="5">The sequence shown here is derived from an EMBL/GenBank/DDBJ whole genome shotgun (WGS) entry which is preliminary data.</text>
</comment>
<dbReference type="Gene3D" id="2.130.10.10">
    <property type="entry name" value="YVTN repeat-like/Quinoprotein amine dehydrogenase"/>
    <property type="match status" value="4"/>
</dbReference>
<keyword evidence="6" id="KW-1185">Reference proteome</keyword>
<organism evidence="5 6">
    <name type="scientific">Kitasatospora cinereorecta</name>
    <dbReference type="NCBI Taxonomy" id="285560"/>
    <lineage>
        <taxon>Bacteria</taxon>
        <taxon>Bacillati</taxon>
        <taxon>Actinomycetota</taxon>
        <taxon>Actinomycetes</taxon>
        <taxon>Kitasatosporales</taxon>
        <taxon>Streptomycetaceae</taxon>
        <taxon>Kitasatospora</taxon>
    </lineage>
</organism>
<dbReference type="Gene3D" id="3.40.50.1460">
    <property type="match status" value="1"/>
</dbReference>
<sequence length="1428" mass="152366">MTSADRTANGPRRFLIAAAVTDYPKNRDWNRPGLLQAREKVVELFTGPLGYHLHDPLPLSPTRQQLTDALHAFCASPERREDDLLTVYLSCHGEILDDGEEHVLLTADTDPADLAYTALPTAELTRAMLRSTRIRRVMLLLDACYVGQGGNQMAAAALERLGAAWGRSSGSGLVVVSSAQPHQQATAGLFPKLLEEAVTGLSVAGHGPGTLSVNAVVQHINHSPDLPGYQRIGLAMVGLDGEPPAFFPNPRHDLQLNEVDLALQQAAAFDEQDQRRETEFTTRLLVRAMGYHADPGDDLITAPAWWFSGRHTALRALATWLNTLPGPDTQACRVVTAAPGSGKTAVLGLIAALAHPERRRTVPLHALGLPADLVGAGVLDAAVYAQRLTDTDILDAIAAAARLRTVTGTVGELLDALDHRPRPLTVLIDALDEAATPHTLCTTILRPLIEHSRGRIRLLLGTRPYLLRRLGIDPVGPDHVIDLDSPRYADHRALTTYTARTLLQARRTSPYSDQPHTAWPVAQAVATAAGHSFLIARITAGTLAATPTIPDPTDPTWRASLPRHAGDAMREDLHQRLGHHAERASDLLRPLAHAQGQGLPWEDIWAPLATEISGRTYTDDDLLWLRHEAGSYVVEATENDRSAYRLYHEAMAEHLREDTDHRAVHAAYVRVLTDRVPYRADGTRDWSRAHPYALNHLAHHAAQAGLLDQVLADAEYLVHAEPRGLTPHLHHAHDDTARLAAAVYRTGLHLHHDTTPRQRRQSLALDAARAGAHHLHHNLTRRIPPGDWTPLWATGSTFNPALRDTLTGHTNTVSAVACTVLDGRPVAVTASWDDTVRVWDLTTGRAVGEPLTGHTGSVFAVACTVLDGRPVAVTGSWDDTVRVWDLATSRAVGEPLTGHTHPVEAVACTVLDGRSVAVTGGRDGTVRVWDLATGRAVGEPLTGHTDTVSAVACTVLDGRPVAVTGSWDGTVRVWDLTTGRPLGEPLTGHTDTVSAVACTVLDGRPVAVTGGLDRTVRVWDLTTGRAVGEPLTGHTNTVTAVACTTLDGRPVVVTGSWDETVGVWDLATGRAVGQPRTGHTNIVSAVACTTLDGRPVVVTGGWDETVGVWDLATGRAVGEPRTGHTNTLFAVACTVLDGRSVAVTGGRDHTVRVWDLATGRAVGEPFTGHTNTVSAVACTVLDGRSVAVTGSWDGTVRVWDLATGRAVGEPLTGHTNIVYAVACTTLDGRPVAVTGGRDDMVRVWDLATGRAVGEPLTGHTDAVFAVACTVLDGRSVAVTGIGDGTVWVWDLATGRAVGEPLTGHTSTVFAVACTVLDGRPVAVTGSRGGTVWVWDLATGRAVGQPLTGHTGIVSAVACTVLDGRPVAVTGSRDNAVRVWDLTTGRAIAEILTASPRAVTLTTADDLVIAFHHDIALYRRQPHDPTTRC</sequence>
<feature type="repeat" description="WD" evidence="3">
    <location>
        <begin position="851"/>
        <end position="894"/>
    </location>
</feature>
<dbReference type="SUPFAM" id="SSF101908">
    <property type="entry name" value="Putative isomerase YbhE"/>
    <property type="match status" value="1"/>
</dbReference>
<dbReference type="PRINTS" id="PR00320">
    <property type="entry name" value="GPROTEINBRPT"/>
</dbReference>
<reference evidence="6" key="1">
    <citation type="journal article" date="2019" name="Int. J. Syst. Evol. Microbiol.">
        <title>The Global Catalogue of Microorganisms (GCM) 10K type strain sequencing project: providing services to taxonomists for standard genome sequencing and annotation.</title>
        <authorList>
            <consortium name="The Broad Institute Genomics Platform"/>
            <consortium name="The Broad Institute Genome Sequencing Center for Infectious Disease"/>
            <person name="Wu L."/>
            <person name="Ma J."/>
        </authorList>
    </citation>
    <scope>NUCLEOTIDE SEQUENCE [LARGE SCALE GENOMIC DNA]</scope>
    <source>
        <strain evidence="6">CGMCC 4.1622</strain>
    </source>
</reference>
<dbReference type="SMART" id="SM00320">
    <property type="entry name" value="WD40"/>
    <property type="match status" value="13"/>
</dbReference>
<dbReference type="PANTHER" id="PTHR22847:SF637">
    <property type="entry name" value="WD REPEAT DOMAIN 5B"/>
    <property type="match status" value="1"/>
</dbReference>
<dbReference type="SUPFAM" id="SSF50978">
    <property type="entry name" value="WD40 repeat-like"/>
    <property type="match status" value="2"/>
</dbReference>
<dbReference type="PROSITE" id="PS50294">
    <property type="entry name" value="WD_REPEATS_REGION"/>
    <property type="match status" value="9"/>
</dbReference>
<dbReference type="InterPro" id="IPR029030">
    <property type="entry name" value="Caspase-like_dom_sf"/>
</dbReference>
<proteinExistence type="predicted"/>
<keyword evidence="2" id="KW-0677">Repeat</keyword>
<evidence type="ECO:0000256" key="3">
    <source>
        <dbReference type="PROSITE-ProRule" id="PRU00221"/>
    </source>
</evidence>
<feature type="repeat" description="WD" evidence="3">
    <location>
        <begin position="1301"/>
        <end position="1344"/>
    </location>
</feature>
<dbReference type="InterPro" id="IPR036322">
    <property type="entry name" value="WD40_repeat_dom_sf"/>
</dbReference>